<proteinExistence type="inferred from homology"/>
<evidence type="ECO:0000256" key="3">
    <source>
        <dbReference type="ARBA" id="ARBA00022452"/>
    </source>
</evidence>
<keyword evidence="6 8" id="KW-0472">Membrane</keyword>
<gene>
    <name evidence="13" type="ORF">WJU22_25165</name>
</gene>
<dbReference type="Gene3D" id="2.170.130.10">
    <property type="entry name" value="TonB-dependent receptor, plug domain"/>
    <property type="match status" value="1"/>
</dbReference>
<comment type="similarity">
    <text evidence="8 9">Belongs to the TonB-dependent receptor family.</text>
</comment>
<keyword evidence="7 8" id="KW-0998">Cell outer membrane</keyword>
<evidence type="ECO:0000256" key="7">
    <source>
        <dbReference type="ARBA" id="ARBA00023237"/>
    </source>
</evidence>
<evidence type="ECO:0000256" key="8">
    <source>
        <dbReference type="PROSITE-ProRule" id="PRU01360"/>
    </source>
</evidence>
<feature type="signal peptide" evidence="10">
    <location>
        <begin position="1"/>
        <end position="19"/>
    </location>
</feature>
<evidence type="ECO:0000259" key="11">
    <source>
        <dbReference type="Pfam" id="PF00593"/>
    </source>
</evidence>
<evidence type="ECO:0000256" key="5">
    <source>
        <dbReference type="ARBA" id="ARBA00023077"/>
    </source>
</evidence>
<dbReference type="SUPFAM" id="SSF56935">
    <property type="entry name" value="Porins"/>
    <property type="match status" value="1"/>
</dbReference>
<comment type="subcellular location">
    <subcellularLocation>
        <location evidence="1 8">Cell outer membrane</location>
        <topology evidence="1 8">Multi-pass membrane protein</topology>
    </subcellularLocation>
</comment>
<sequence>MKQVLSLWLAMMACIPAIAQDRSISGRVTDGLGGTPLPGVTVTIKGTSRGTVTNSDGDYQLTAPANGTLVFSFVGYTPREVAIGNQSTINMTLSADEKQLSEYVVSGYGATQRSKFTGSVGTVSGEKLKDVPAATFDQMLQGRVAGLYSTSGSGQPGTANRVVIRGPGSISGTTAPLYIIDGIALEGGEFATLNAADFETVNVYKDATATALYGSRGANGVIVITTRRGKAGKLRLGAKTQYGWSERTRPKFDIMNIDQRLQFEEEEEFGVGWEFSPKNDASSEPDKAVRAKILDSLRNINTDWSKIFLRDRAKFQEHEVNLSGGNENTRFYTSLNYFNQEGIALRSGLTRYSFRSNVDFKGDRFTGAVNAAVGYSEVSGIENENSSSVVNTFAAAYYGLPYEAPYINGVLVHSGNADRFGGVYDLREGSDALERTLNTTNQTNKLKGTLSMNLRYDLLKNLYARTTMGMDYRQHDLSRYINPDSYTGSQQTGRQGSYQQGFDKYWQFTGNYGLTFHENKNKHDYEASLIYEFIRTKSSNSTMTGYGINGLFPETPAGITPGNSTNGFIPVLGGGKFGTGLASFIFMGRYSYADKYTLNLAFRRDGSSTVPKDNRWHNFWSVGAGWDVLKEDFMFNATEKLDVLRLRASYGVSATPFAFTSTGAFGYMATYSPTRYAGAAGVVPAAIGNPNYDWEYTKQFNVGFDVSAFKKRISLSFDWYNRVTDNLFVDEQLSRTTGFSVRRINAGSVRNRGIDVDLSGDIVRTRNFTLYAGANFNYNKNEVTNLGAVNEFEQGTSIIRVGLPLGSHYMVKWAGVNPETGRSQYYDREGKIVPNAQYNASTMSVAEFGTFNPPFTGGFHLGARWKGLSVEALFSFAQGFKRFNNEDFFNVNPSFATSNQGTDWLRRWRKPGDITDVPSTSDPRRFNSKDIQDASYLRFRNLNMSYDLPASLLERTRIFSKIQVYVQAQNILTITSWKGFDPEDNNNISLFEYPAARTYTAGLRLNF</sequence>
<keyword evidence="14" id="KW-1185">Reference proteome</keyword>
<feature type="domain" description="TonB-dependent receptor-like beta-barrel" evidence="11">
    <location>
        <begin position="412"/>
        <end position="970"/>
    </location>
</feature>
<dbReference type="InterPro" id="IPR037066">
    <property type="entry name" value="Plug_dom_sf"/>
</dbReference>
<keyword evidence="10" id="KW-0732">Signal</keyword>
<evidence type="ECO:0000259" key="12">
    <source>
        <dbReference type="Pfam" id="PF07715"/>
    </source>
</evidence>
<evidence type="ECO:0000256" key="1">
    <source>
        <dbReference type="ARBA" id="ARBA00004571"/>
    </source>
</evidence>
<evidence type="ECO:0000313" key="14">
    <source>
        <dbReference type="Proteomes" id="UP001449657"/>
    </source>
</evidence>
<dbReference type="EMBL" id="CP150096">
    <property type="protein sequence ID" value="WZN46188.1"/>
    <property type="molecule type" value="Genomic_DNA"/>
</dbReference>
<dbReference type="Pfam" id="PF13715">
    <property type="entry name" value="CarbopepD_reg_2"/>
    <property type="match status" value="1"/>
</dbReference>
<dbReference type="InterPro" id="IPR000531">
    <property type="entry name" value="Beta-barrel_TonB"/>
</dbReference>
<dbReference type="InterPro" id="IPR023996">
    <property type="entry name" value="TonB-dep_OMP_SusC/RagA"/>
</dbReference>
<dbReference type="Gene3D" id="2.60.40.1120">
    <property type="entry name" value="Carboxypeptidase-like, regulatory domain"/>
    <property type="match status" value="1"/>
</dbReference>
<dbReference type="InterPro" id="IPR008969">
    <property type="entry name" value="CarboxyPept-like_regulatory"/>
</dbReference>
<accession>A0ABZ2Z3K9</accession>
<keyword evidence="3 8" id="KW-1134">Transmembrane beta strand</keyword>
<dbReference type="InterPro" id="IPR012910">
    <property type="entry name" value="Plug_dom"/>
</dbReference>
<reference evidence="13 14" key="1">
    <citation type="submission" date="2024-03" db="EMBL/GenBank/DDBJ databases">
        <title>Chitinophaga caseinilytica sp. nov., a casein hydrolysing bacterium isolated from forest soil.</title>
        <authorList>
            <person name="Lee D.S."/>
            <person name="Han D.M."/>
            <person name="Baek J.H."/>
            <person name="Choi D.G."/>
            <person name="Jeon J.H."/>
            <person name="Jeon C.O."/>
        </authorList>
    </citation>
    <scope>NUCLEOTIDE SEQUENCE [LARGE SCALE GENOMIC DNA]</scope>
    <source>
        <strain evidence="13 14">KACC 19118</strain>
    </source>
</reference>
<keyword evidence="5 9" id="KW-0798">TonB box</keyword>
<evidence type="ECO:0000256" key="2">
    <source>
        <dbReference type="ARBA" id="ARBA00022448"/>
    </source>
</evidence>
<protein>
    <submittedName>
        <fullName evidence="13">SusC/RagA family TonB-linked outer membrane protein</fullName>
    </submittedName>
</protein>
<dbReference type="InterPro" id="IPR039426">
    <property type="entry name" value="TonB-dep_rcpt-like"/>
</dbReference>
<dbReference type="Pfam" id="PF00593">
    <property type="entry name" value="TonB_dep_Rec_b-barrel"/>
    <property type="match status" value="1"/>
</dbReference>
<dbReference type="NCBIfam" id="TIGR04056">
    <property type="entry name" value="OMP_RagA_SusC"/>
    <property type="match status" value="1"/>
</dbReference>
<dbReference type="Gene3D" id="2.40.170.20">
    <property type="entry name" value="TonB-dependent receptor, beta-barrel domain"/>
    <property type="match status" value="1"/>
</dbReference>
<evidence type="ECO:0000256" key="10">
    <source>
        <dbReference type="SAM" id="SignalP"/>
    </source>
</evidence>
<evidence type="ECO:0000313" key="13">
    <source>
        <dbReference type="EMBL" id="WZN46188.1"/>
    </source>
</evidence>
<evidence type="ECO:0000256" key="6">
    <source>
        <dbReference type="ARBA" id="ARBA00023136"/>
    </source>
</evidence>
<keyword evidence="4 8" id="KW-0812">Transmembrane</keyword>
<dbReference type="Pfam" id="PF07715">
    <property type="entry name" value="Plug"/>
    <property type="match status" value="1"/>
</dbReference>
<name>A0ABZ2Z3K9_9BACT</name>
<feature type="domain" description="TonB-dependent receptor plug" evidence="12">
    <location>
        <begin position="115"/>
        <end position="221"/>
    </location>
</feature>
<dbReference type="RefSeq" id="WP_341840927.1">
    <property type="nucleotide sequence ID" value="NZ_CP149792.1"/>
</dbReference>
<keyword evidence="2 8" id="KW-0813">Transport</keyword>
<feature type="chain" id="PRO_5047275376" evidence="10">
    <location>
        <begin position="20"/>
        <end position="1007"/>
    </location>
</feature>
<dbReference type="Proteomes" id="UP001449657">
    <property type="component" value="Chromosome"/>
</dbReference>
<dbReference type="NCBIfam" id="TIGR04057">
    <property type="entry name" value="SusC_RagA_signa"/>
    <property type="match status" value="1"/>
</dbReference>
<dbReference type="InterPro" id="IPR036942">
    <property type="entry name" value="Beta-barrel_TonB_sf"/>
</dbReference>
<organism evidence="13 14">
    <name type="scientific">Chitinophaga caseinilytica</name>
    <dbReference type="NCBI Taxonomy" id="2267521"/>
    <lineage>
        <taxon>Bacteria</taxon>
        <taxon>Pseudomonadati</taxon>
        <taxon>Bacteroidota</taxon>
        <taxon>Chitinophagia</taxon>
        <taxon>Chitinophagales</taxon>
        <taxon>Chitinophagaceae</taxon>
        <taxon>Chitinophaga</taxon>
    </lineage>
</organism>
<dbReference type="PROSITE" id="PS52016">
    <property type="entry name" value="TONB_DEPENDENT_REC_3"/>
    <property type="match status" value="1"/>
</dbReference>
<dbReference type="SUPFAM" id="SSF49464">
    <property type="entry name" value="Carboxypeptidase regulatory domain-like"/>
    <property type="match status" value="1"/>
</dbReference>
<dbReference type="InterPro" id="IPR023997">
    <property type="entry name" value="TonB-dep_OMP_SusC/RagA_CS"/>
</dbReference>
<evidence type="ECO:0000256" key="4">
    <source>
        <dbReference type="ARBA" id="ARBA00022692"/>
    </source>
</evidence>
<evidence type="ECO:0000256" key="9">
    <source>
        <dbReference type="RuleBase" id="RU003357"/>
    </source>
</evidence>